<organism evidence="1 2">
    <name type="scientific">candidate division WWE3 bacterium GW2011_GWB1_42_6</name>
    <dbReference type="NCBI Taxonomy" id="1619115"/>
    <lineage>
        <taxon>Bacteria</taxon>
        <taxon>Katanobacteria</taxon>
    </lineage>
</organism>
<accession>A0A0G1B1Q5</accession>
<comment type="caution">
    <text evidence="1">The sequence shown here is derived from an EMBL/GenBank/DDBJ whole genome shotgun (WGS) entry which is preliminary data.</text>
</comment>
<dbReference type="AlphaFoldDB" id="A0A0G1B1Q5"/>
<evidence type="ECO:0000313" key="2">
    <source>
        <dbReference type="Proteomes" id="UP000033848"/>
    </source>
</evidence>
<sequence length="96" mass="11320">MDDLIITSPKDDLLSEEKRLMIKYFELTRDYRKKICSKCLGTEKQKSRRCALMRGLNKPTCDIMTKNIDKKIKKENEKLMQKIIAFTISSDVQINF</sequence>
<dbReference type="Proteomes" id="UP000033848">
    <property type="component" value="Unassembled WGS sequence"/>
</dbReference>
<proteinExistence type="predicted"/>
<dbReference type="EMBL" id="LCED01000003">
    <property type="protein sequence ID" value="KKS67109.1"/>
    <property type="molecule type" value="Genomic_DNA"/>
</dbReference>
<name>A0A0G1B1Q5_UNCKA</name>
<protein>
    <submittedName>
        <fullName evidence="1">Uncharacterized protein</fullName>
    </submittedName>
</protein>
<reference evidence="1 2" key="1">
    <citation type="journal article" date="2015" name="Nature">
        <title>rRNA introns, odd ribosomes, and small enigmatic genomes across a large radiation of phyla.</title>
        <authorList>
            <person name="Brown C.T."/>
            <person name="Hug L.A."/>
            <person name="Thomas B.C."/>
            <person name="Sharon I."/>
            <person name="Castelle C.J."/>
            <person name="Singh A."/>
            <person name="Wilkins M.J."/>
            <person name="Williams K.H."/>
            <person name="Banfield J.F."/>
        </authorList>
    </citation>
    <scope>NUCLEOTIDE SEQUENCE [LARGE SCALE GENOMIC DNA]</scope>
</reference>
<gene>
    <name evidence="1" type="ORF">UV35_C0003G0020</name>
</gene>
<evidence type="ECO:0000313" key="1">
    <source>
        <dbReference type="EMBL" id="KKS67109.1"/>
    </source>
</evidence>